<keyword evidence="7" id="KW-0520">NAD</keyword>
<comment type="function">
    <text evidence="11">Siroheme synthase involved in methionine biosynthesis.</text>
</comment>
<dbReference type="AlphaFoldDB" id="A0A7H9B5Q5"/>
<dbReference type="GeneID" id="59237796"/>
<gene>
    <name evidence="16" type="ORF">HG535_0F05500</name>
</gene>
<evidence type="ECO:0000256" key="3">
    <source>
        <dbReference type="ARBA" id="ARBA00022605"/>
    </source>
</evidence>
<keyword evidence="9" id="KW-0627">Porphyrin biosynthesis</keyword>
<dbReference type="Gene3D" id="3.40.50.720">
    <property type="entry name" value="NAD(P)-binding Rossmann-like Domain"/>
    <property type="match status" value="1"/>
</dbReference>
<dbReference type="FunFam" id="3.40.1010.10:FF:000006">
    <property type="entry name" value="Siroheme synthase, putative"/>
    <property type="match status" value="1"/>
</dbReference>
<keyword evidence="2 12" id="KW-0489">Methyltransferase</keyword>
<feature type="region of interest" description="Disordered" evidence="13">
    <location>
        <begin position="280"/>
        <end position="307"/>
    </location>
</feature>
<evidence type="ECO:0008006" key="18">
    <source>
        <dbReference type="Google" id="ProtNLM"/>
    </source>
</evidence>
<evidence type="ECO:0000256" key="4">
    <source>
        <dbReference type="ARBA" id="ARBA00022679"/>
    </source>
</evidence>
<evidence type="ECO:0000256" key="11">
    <source>
        <dbReference type="ARBA" id="ARBA00055636"/>
    </source>
</evidence>
<keyword evidence="3" id="KW-0028">Amino-acid biosynthesis</keyword>
<dbReference type="GO" id="GO:0009086">
    <property type="term" value="P:methionine biosynthetic process"/>
    <property type="evidence" value="ECO:0007669"/>
    <property type="project" value="UniProtKB-KW"/>
</dbReference>
<dbReference type="Proteomes" id="UP000509704">
    <property type="component" value="Chromosome 6"/>
</dbReference>
<dbReference type="OrthoDB" id="508204at2759"/>
<name>A0A7H9B5Q5_ZYGMR</name>
<keyword evidence="6" id="KW-0560">Oxidoreductase</keyword>
<comment type="similarity">
    <text evidence="1 12">Belongs to the precorrin methyltransferase family.</text>
</comment>
<reference evidence="16 17" key="1">
    <citation type="submission" date="2020-07" db="EMBL/GenBank/DDBJ databases">
        <title>The yeast mating-type switching endonuclease HO is a domesticated member of an unorthodox homing genetic element family.</title>
        <authorList>
            <person name="Coughlan A.Y."/>
            <person name="Lombardi L."/>
            <person name="Braun-Galleani S."/>
            <person name="Martos A.R."/>
            <person name="Galeote V."/>
            <person name="Bigey F."/>
            <person name="Dequin S."/>
            <person name="Byrne K.P."/>
            <person name="Wolfe K.H."/>
        </authorList>
    </citation>
    <scope>NUCLEOTIDE SEQUENCE [LARGE SCALE GENOMIC DNA]</scope>
    <source>
        <strain evidence="16 17">NRRL Y-6702</strain>
    </source>
</reference>
<dbReference type="RefSeq" id="XP_037145763.1">
    <property type="nucleotide sequence ID" value="XM_037289868.1"/>
</dbReference>
<dbReference type="PIRSF" id="PIRSF036555">
    <property type="entry name" value="SUMT_yeast"/>
    <property type="match status" value="1"/>
</dbReference>
<dbReference type="InterPro" id="IPR000878">
    <property type="entry name" value="4pyrrol_Mease"/>
</dbReference>
<evidence type="ECO:0000313" key="16">
    <source>
        <dbReference type="EMBL" id="QLG74038.1"/>
    </source>
</evidence>
<evidence type="ECO:0000256" key="13">
    <source>
        <dbReference type="SAM" id="MobiDB-lite"/>
    </source>
</evidence>
<dbReference type="PANTHER" id="PTHR45790">
    <property type="entry name" value="SIROHEME SYNTHASE-RELATED"/>
    <property type="match status" value="1"/>
</dbReference>
<evidence type="ECO:0000256" key="12">
    <source>
        <dbReference type="RuleBase" id="RU003960"/>
    </source>
</evidence>
<dbReference type="SUPFAM" id="SSF53790">
    <property type="entry name" value="Tetrapyrrole methylase"/>
    <property type="match status" value="1"/>
</dbReference>
<keyword evidence="8" id="KW-0486">Methionine biosynthesis</keyword>
<keyword evidence="5" id="KW-0949">S-adenosyl-L-methionine</keyword>
<dbReference type="GO" id="GO:0016491">
    <property type="term" value="F:oxidoreductase activity"/>
    <property type="evidence" value="ECO:0007669"/>
    <property type="project" value="UniProtKB-KW"/>
</dbReference>
<feature type="domain" description="Siroheme synthase central" evidence="15">
    <location>
        <begin position="142"/>
        <end position="166"/>
    </location>
</feature>
<evidence type="ECO:0000256" key="10">
    <source>
        <dbReference type="ARBA" id="ARBA00052360"/>
    </source>
</evidence>
<dbReference type="PROSITE" id="PS00840">
    <property type="entry name" value="SUMT_2"/>
    <property type="match status" value="1"/>
</dbReference>
<dbReference type="Pfam" id="PF00590">
    <property type="entry name" value="TP_methylase"/>
    <property type="match status" value="1"/>
</dbReference>
<evidence type="ECO:0000256" key="8">
    <source>
        <dbReference type="ARBA" id="ARBA00023167"/>
    </source>
</evidence>
<dbReference type="Pfam" id="PF13241">
    <property type="entry name" value="NAD_binding_7"/>
    <property type="match status" value="1"/>
</dbReference>
<evidence type="ECO:0000256" key="9">
    <source>
        <dbReference type="ARBA" id="ARBA00023244"/>
    </source>
</evidence>
<dbReference type="InterPro" id="IPR050161">
    <property type="entry name" value="Siro_Cobalamin_biosynth"/>
</dbReference>
<dbReference type="InterPro" id="IPR006366">
    <property type="entry name" value="CobA/CysG_C"/>
</dbReference>
<dbReference type="GO" id="GO:0032259">
    <property type="term" value="P:methylation"/>
    <property type="evidence" value="ECO:0007669"/>
    <property type="project" value="UniProtKB-KW"/>
</dbReference>
<protein>
    <recommendedName>
        <fullName evidence="18">Tetrapyrrole methylase domain-containing protein</fullName>
    </recommendedName>
</protein>
<dbReference type="FunFam" id="3.30.950.10:FF:000005">
    <property type="entry name" value="Uroporphyrin-III c-methyltransferase, putative"/>
    <property type="match status" value="1"/>
</dbReference>
<dbReference type="SUPFAM" id="SSF75615">
    <property type="entry name" value="Siroheme synthase middle domains-like"/>
    <property type="match status" value="1"/>
</dbReference>
<dbReference type="GO" id="GO:0019354">
    <property type="term" value="P:siroheme biosynthetic process"/>
    <property type="evidence" value="ECO:0007669"/>
    <property type="project" value="InterPro"/>
</dbReference>
<comment type="catalytic activity">
    <reaction evidence="10">
        <text>uroporphyrinogen III + 2 S-adenosyl-L-methionine = precorrin-2 + 2 S-adenosyl-L-homocysteine + H(+)</text>
        <dbReference type="Rhea" id="RHEA:32459"/>
        <dbReference type="ChEBI" id="CHEBI:15378"/>
        <dbReference type="ChEBI" id="CHEBI:57308"/>
        <dbReference type="ChEBI" id="CHEBI:57856"/>
        <dbReference type="ChEBI" id="CHEBI:58827"/>
        <dbReference type="ChEBI" id="CHEBI:59789"/>
        <dbReference type="EC" id="2.1.1.107"/>
    </reaction>
</comment>
<sequence length="589" mass="64427">MSVSPMIVAADCTGQVTLVVGTNAIGVTRGRINGILKAGASAVVVNPSDGHVKGLLGQFGKHELFQLVNRKFELSDLTRLGRPVVAKVVDRVFVNLAMDQWPLAKDIYDQCVKLRIPVNTLQRPEYSTFHLLSTYTDPKGSGLQIAVTTNGQGCLLANRIKREIVSSLPGNISEVVSNMGSLRNHIINEDQKLLLQQHYQSTSELAVAENGWYGLADDGWESHKLNTLVHEFDMTEREQKLKRTRWLSQVMEYYPLSKLADLSLEELENKDIAVLKNKATGKAEGQQKGQATDIGMRSNDRDQKSVSLLETQSAENIKNSQQEKGSISLVGSGPGSISMLTLGALQEIKRADLILADKLVPQAVLDLIPSTTETFIARKFPGNAERAQEELLEKGLAGLENGLKVVRLKQGDPFIFGRGGEEYSFFTQHGYQPIVLPGLSSSLASTVVSNIPATQRDVADQVLICTGTGRKGALPVIPEYVPTRTTIFLMALHRAVVLIEALDQHNWDLNTPAAIIERASCKDQRVTRTLLKYVPEVVEEIGSRPPGLLVVGKAVTALLSKNASSFDDSNKYSVEEGYQTFSIDSSLIV</sequence>
<dbReference type="InterPro" id="IPR012066">
    <property type="entry name" value="Met1_fungi"/>
</dbReference>
<evidence type="ECO:0000256" key="1">
    <source>
        <dbReference type="ARBA" id="ARBA00005879"/>
    </source>
</evidence>
<dbReference type="Gene3D" id="3.40.1010.10">
    <property type="entry name" value="Cobalt-precorrin-4 Transmethylase, Domain 1"/>
    <property type="match status" value="1"/>
</dbReference>
<dbReference type="Gene3D" id="3.30.950.10">
    <property type="entry name" value="Methyltransferase, Cobalt-precorrin-4 Transmethylase, Domain 2"/>
    <property type="match status" value="1"/>
</dbReference>
<proteinExistence type="inferred from homology"/>
<dbReference type="KEGG" id="zmk:HG535_0F05500"/>
<evidence type="ECO:0000256" key="5">
    <source>
        <dbReference type="ARBA" id="ARBA00022691"/>
    </source>
</evidence>
<dbReference type="GO" id="GO:0004851">
    <property type="term" value="F:uroporphyrin-III C-methyltransferase activity"/>
    <property type="evidence" value="ECO:0007669"/>
    <property type="project" value="UniProtKB-EC"/>
</dbReference>
<dbReference type="EMBL" id="CP058609">
    <property type="protein sequence ID" value="QLG74038.1"/>
    <property type="molecule type" value="Genomic_DNA"/>
</dbReference>
<evidence type="ECO:0000256" key="7">
    <source>
        <dbReference type="ARBA" id="ARBA00023027"/>
    </source>
</evidence>
<dbReference type="Pfam" id="PF14824">
    <property type="entry name" value="Sirohm_synth_M"/>
    <property type="match status" value="1"/>
</dbReference>
<organism evidence="16 17">
    <name type="scientific">Zygotorulaspora mrakii</name>
    <name type="common">Zygosaccharomyces mrakii</name>
    <dbReference type="NCBI Taxonomy" id="42260"/>
    <lineage>
        <taxon>Eukaryota</taxon>
        <taxon>Fungi</taxon>
        <taxon>Dikarya</taxon>
        <taxon>Ascomycota</taxon>
        <taxon>Saccharomycotina</taxon>
        <taxon>Saccharomycetes</taxon>
        <taxon>Saccharomycetales</taxon>
        <taxon>Saccharomycetaceae</taxon>
        <taxon>Zygotorulaspora</taxon>
    </lineage>
</organism>
<keyword evidence="17" id="KW-1185">Reference proteome</keyword>
<dbReference type="InterPro" id="IPR028281">
    <property type="entry name" value="Sirohaem_synthase_central"/>
</dbReference>
<accession>A0A7H9B5Q5</accession>
<evidence type="ECO:0000313" key="17">
    <source>
        <dbReference type="Proteomes" id="UP000509704"/>
    </source>
</evidence>
<dbReference type="CDD" id="cd11642">
    <property type="entry name" value="SUMT"/>
    <property type="match status" value="1"/>
</dbReference>
<evidence type="ECO:0000256" key="2">
    <source>
        <dbReference type="ARBA" id="ARBA00022603"/>
    </source>
</evidence>
<evidence type="ECO:0000259" key="15">
    <source>
        <dbReference type="Pfam" id="PF14824"/>
    </source>
</evidence>
<dbReference type="InterPro" id="IPR035996">
    <property type="entry name" value="4pyrrol_Methylase_sf"/>
</dbReference>
<dbReference type="InterPro" id="IPR014777">
    <property type="entry name" value="4pyrrole_Mease_sub1"/>
</dbReference>
<feature type="domain" description="Tetrapyrrole methylase" evidence="14">
    <location>
        <begin position="327"/>
        <end position="532"/>
    </location>
</feature>
<dbReference type="InterPro" id="IPR003043">
    <property type="entry name" value="Uropor_MeTrfase_CS"/>
</dbReference>
<dbReference type="PROSITE" id="PS00839">
    <property type="entry name" value="SUMT_1"/>
    <property type="match status" value="1"/>
</dbReference>
<dbReference type="InterPro" id="IPR014776">
    <property type="entry name" value="4pyrrole_Mease_sub2"/>
</dbReference>
<evidence type="ECO:0000256" key="6">
    <source>
        <dbReference type="ARBA" id="ARBA00023002"/>
    </source>
</evidence>
<evidence type="ECO:0000259" key="14">
    <source>
        <dbReference type="Pfam" id="PF00590"/>
    </source>
</evidence>
<dbReference type="PANTHER" id="PTHR45790:SF6">
    <property type="entry name" value="UROPORPHYRINOGEN-III C-METHYLTRANSFERASE"/>
    <property type="match status" value="1"/>
</dbReference>
<dbReference type="GO" id="GO:0000103">
    <property type="term" value="P:sulfate assimilation"/>
    <property type="evidence" value="ECO:0007669"/>
    <property type="project" value="InterPro"/>
</dbReference>
<keyword evidence="4 12" id="KW-0808">Transferase</keyword>